<dbReference type="OrthoDB" id="9772100at2"/>
<dbReference type="EMBL" id="WFLM01000005">
    <property type="protein sequence ID" value="KAB8036782.1"/>
    <property type="molecule type" value="Genomic_DNA"/>
</dbReference>
<gene>
    <name evidence="1" type="ORF">GCL60_13135</name>
</gene>
<dbReference type="PROSITE" id="PS51257">
    <property type="entry name" value="PROKAR_LIPOPROTEIN"/>
    <property type="match status" value="1"/>
</dbReference>
<dbReference type="InterPro" id="IPR015943">
    <property type="entry name" value="WD40/YVTN_repeat-like_dom_sf"/>
</dbReference>
<accession>A0A6N6VQ53</accession>
<reference evidence="1 2" key="1">
    <citation type="submission" date="2019-10" db="EMBL/GenBank/DDBJ databases">
        <title>New species of Slilvanegrellaceae.</title>
        <authorList>
            <person name="Pitt A."/>
            <person name="Hahn M.W."/>
        </authorList>
    </citation>
    <scope>NUCLEOTIDE SEQUENCE [LARGE SCALE GENOMIC DNA]</scope>
    <source>
        <strain evidence="1 2">SP-Ram-0.45-NSY-1</strain>
    </source>
</reference>
<dbReference type="Proteomes" id="UP000437748">
    <property type="component" value="Unassembled WGS sequence"/>
</dbReference>
<proteinExistence type="predicted"/>
<organism evidence="1 2">
    <name type="scientific">Silvanigrella paludirubra</name>
    <dbReference type="NCBI Taxonomy" id="2499159"/>
    <lineage>
        <taxon>Bacteria</taxon>
        <taxon>Pseudomonadati</taxon>
        <taxon>Bdellovibrionota</taxon>
        <taxon>Oligoflexia</taxon>
        <taxon>Silvanigrellales</taxon>
        <taxon>Silvanigrellaceae</taxon>
        <taxon>Silvanigrella</taxon>
    </lineage>
</organism>
<dbReference type="RefSeq" id="WP_153421197.1">
    <property type="nucleotide sequence ID" value="NZ_WFLM01000005.1"/>
</dbReference>
<dbReference type="SUPFAM" id="SSF110296">
    <property type="entry name" value="Oligoxyloglucan reducing end-specific cellobiohydrolase"/>
    <property type="match status" value="1"/>
</dbReference>
<evidence type="ECO:0000313" key="2">
    <source>
        <dbReference type="Proteomes" id="UP000437748"/>
    </source>
</evidence>
<sequence length="1177" mass="136807">MRNFILFFIYFLILTACSRQDNSSYIELNNSDELLYPNINILKSINSNSSLFLNELILEGKYVKCLGRNNKEIWRISSNINNNKKIKNRLVFKKDDKACELHFTKISLKNLSNVEYIYIPNGSEDTILKNNFFNYNLELKNRNNYIYSNIRLSEDKSIIEIFFMKSKSVIGVNKKIEKIKVDLKAEAQNNLDKINMNYGDSIVKRYNFTNTGTSPISILGFSNDLVFNNTCTNLLSPSQNCFADFLLTARDVSNKNLKISANYKYNNELAKIKGTNKNVEIESTFNYNSKILDDIYIYRLYHFDNTIFAANFYQNQKGLYYSNKKTNNNFVKVSGLPHNLEIRGMAKSGNKVYVIAFNNNNINDERGGLYYAELNENNYNFKVVNKMRNYIDFHGISSNGDLLYLVTNQNGAFYFENGNHENIKELNIHDKNTKEIFKKFGDVFVFNNEIFIIKDKTIYYANSINKENFEIFNINIINTDEDIFIKNIALVKNKILIGTNKGLFYTNKILSEFSSNYLRNEFIPLDVIYGGEKLNFNINDIYDLKVYDDSIYVVTICENKTCKFKNGIYQINNGKNNETKKIFSNQNLDDKFVGITIDGGSIYGTKTNGVDYYEFNRSSKIENKLISDSQQIFKSDFFIKEDRLFLFNNGEENSLYYSDLFGKNDFNKINMTPNLKEIYQMKAYDSNIYAIVKNSPNRGVWFAENSQLLKSESLNFKHINTFSNFNIKSVIEANELIFFITEKNIILSKLENPYELRHLNLSNESEFNYRLKENIIDMYFDNNALYLLTDKNIYKSFLFVNDQNSLLKEINFIKIKTNLPKNINSFFVKNNSIYLATQNGIWFSESIFNGNFQKLDLYNNEEVLTIKLLGNIFYIMKSDGLYLVNIYDYITNFLELKLNSSRSINLKDVSQVIVNKNKIFSINNNQLILSIDNGKNFNRINLSKNNIKSHFIFPFGDSIYLATNKGLFVSHDNDNFFDISLDNRFYNHVTNYKNRILLSSNDGVFELLNNGNIKKLNSLSTKKIYSLHNTIYFVTNDGKLFKSEDEQNYIEVYKNIIKDQKILSLYFDNENLYVGTDNGLFVFYNNDKYLKKYQVSDFNIKMNHINSIQKFGSMLYLATDDGIAISEDGGESFKVLGEESGLGAEKINDIYINFSNSQSVSLSFYLATENGLFVSNL</sequence>
<name>A0A6N6VQ53_9BACT</name>
<comment type="caution">
    <text evidence="1">The sequence shown here is derived from an EMBL/GenBank/DDBJ whole genome shotgun (WGS) entry which is preliminary data.</text>
</comment>
<protein>
    <submittedName>
        <fullName evidence="1">Uncharacterized protein</fullName>
    </submittedName>
</protein>
<dbReference type="Gene3D" id="2.130.10.10">
    <property type="entry name" value="YVTN repeat-like/Quinoprotein amine dehydrogenase"/>
    <property type="match status" value="1"/>
</dbReference>
<evidence type="ECO:0000313" key="1">
    <source>
        <dbReference type="EMBL" id="KAB8036782.1"/>
    </source>
</evidence>
<dbReference type="AlphaFoldDB" id="A0A6N6VQ53"/>
<keyword evidence="2" id="KW-1185">Reference proteome</keyword>